<evidence type="ECO:0000256" key="1">
    <source>
        <dbReference type="SAM" id="SignalP"/>
    </source>
</evidence>
<organism evidence="2 3">
    <name type="scientific">Meganyctiphanes norvegica</name>
    <name type="common">Northern krill</name>
    <name type="synonym">Thysanopoda norvegica</name>
    <dbReference type="NCBI Taxonomy" id="48144"/>
    <lineage>
        <taxon>Eukaryota</taxon>
        <taxon>Metazoa</taxon>
        <taxon>Ecdysozoa</taxon>
        <taxon>Arthropoda</taxon>
        <taxon>Crustacea</taxon>
        <taxon>Multicrustacea</taxon>
        <taxon>Malacostraca</taxon>
        <taxon>Eumalacostraca</taxon>
        <taxon>Eucarida</taxon>
        <taxon>Euphausiacea</taxon>
        <taxon>Euphausiidae</taxon>
        <taxon>Meganyctiphanes</taxon>
    </lineage>
</organism>
<feature type="chain" id="PRO_5043427456" evidence="1">
    <location>
        <begin position="23"/>
        <end position="188"/>
    </location>
</feature>
<accession>A0AAV2RM85</accession>
<protein>
    <submittedName>
        <fullName evidence="2">Uncharacterized protein</fullName>
    </submittedName>
</protein>
<name>A0AAV2RM85_MEGNR</name>
<feature type="non-terminal residue" evidence="2">
    <location>
        <position position="1"/>
    </location>
</feature>
<dbReference type="Proteomes" id="UP001497623">
    <property type="component" value="Unassembled WGS sequence"/>
</dbReference>
<sequence>IMSAMSGVLLLLLVAVVLGVDATTPDEEGLPSASRAGVNIVRKPGMASLASDVRQGRVFAYYSTTSYTKLSTTTVSRLSTCLSVTSSGACTGRKKRSVFRIVGLDDTETDEEGMELLGSKRDDEIESTVRVQDGIEEDKKDERKRRNITIWSTAFSTLTLTSTSYISGTTVTASALCTGLSTAGCFGR</sequence>
<feature type="signal peptide" evidence="1">
    <location>
        <begin position="1"/>
        <end position="22"/>
    </location>
</feature>
<evidence type="ECO:0000313" key="3">
    <source>
        <dbReference type="Proteomes" id="UP001497623"/>
    </source>
</evidence>
<gene>
    <name evidence="2" type="ORF">MNOR_LOCUS26852</name>
</gene>
<keyword evidence="1" id="KW-0732">Signal</keyword>
<keyword evidence="3" id="KW-1185">Reference proteome</keyword>
<dbReference type="AlphaFoldDB" id="A0AAV2RM85"/>
<evidence type="ECO:0000313" key="2">
    <source>
        <dbReference type="EMBL" id="CAL4131803.1"/>
    </source>
</evidence>
<proteinExistence type="predicted"/>
<dbReference type="EMBL" id="CAXKWB010027386">
    <property type="protein sequence ID" value="CAL4131803.1"/>
    <property type="molecule type" value="Genomic_DNA"/>
</dbReference>
<reference evidence="2 3" key="1">
    <citation type="submission" date="2024-05" db="EMBL/GenBank/DDBJ databases">
        <authorList>
            <person name="Wallberg A."/>
        </authorList>
    </citation>
    <scope>NUCLEOTIDE SEQUENCE [LARGE SCALE GENOMIC DNA]</scope>
</reference>
<comment type="caution">
    <text evidence="2">The sequence shown here is derived from an EMBL/GenBank/DDBJ whole genome shotgun (WGS) entry which is preliminary data.</text>
</comment>